<dbReference type="HAMAP" id="MF_00639">
    <property type="entry name" value="MurD"/>
    <property type="match status" value="1"/>
</dbReference>
<dbReference type="Gene3D" id="3.90.190.20">
    <property type="entry name" value="Mur ligase, C-terminal domain"/>
    <property type="match status" value="1"/>
</dbReference>
<dbReference type="PROSITE" id="PS01011">
    <property type="entry name" value="FOLYLPOLYGLU_SYNT_1"/>
    <property type="match status" value="1"/>
</dbReference>
<keyword evidence="4 9" id="KW-0436">Ligase</keyword>
<dbReference type="InterPro" id="IPR036615">
    <property type="entry name" value="Mur_ligase_C_dom_sf"/>
</dbReference>
<evidence type="ECO:0000256" key="1">
    <source>
        <dbReference type="ARBA" id="ARBA00004496"/>
    </source>
</evidence>
<dbReference type="GO" id="GO:0005737">
    <property type="term" value="C:cytoplasm"/>
    <property type="evidence" value="ECO:0007669"/>
    <property type="project" value="UniProtKB-SubCell"/>
</dbReference>
<keyword evidence="9 10" id="KW-0573">Peptidoglycan synthesis</keyword>
<evidence type="ECO:0000313" key="14">
    <source>
        <dbReference type="Proteomes" id="UP000503840"/>
    </source>
</evidence>
<dbReference type="GO" id="GO:0008764">
    <property type="term" value="F:UDP-N-acetylmuramoylalanine-D-glutamate ligase activity"/>
    <property type="evidence" value="ECO:0007669"/>
    <property type="project" value="UniProtKB-UniRule"/>
</dbReference>
<dbReference type="UniPathway" id="UPA00219"/>
<evidence type="ECO:0000256" key="3">
    <source>
        <dbReference type="ARBA" id="ARBA00022490"/>
    </source>
</evidence>
<dbReference type="InterPro" id="IPR036291">
    <property type="entry name" value="NAD(P)-bd_dom_sf"/>
</dbReference>
<keyword evidence="14" id="KW-1185">Reference proteome</keyword>
<dbReference type="Gene3D" id="3.40.1190.10">
    <property type="entry name" value="Mur-like, catalytic domain"/>
    <property type="match status" value="1"/>
</dbReference>
<proteinExistence type="inferred from homology"/>
<dbReference type="SUPFAM" id="SSF53623">
    <property type="entry name" value="MurD-like peptide ligases, catalytic domain"/>
    <property type="match status" value="1"/>
</dbReference>
<keyword evidence="7 9" id="KW-0067">ATP-binding</keyword>
<comment type="catalytic activity">
    <reaction evidence="9 10">
        <text>UDP-N-acetyl-alpha-D-muramoyl-L-alanine + D-glutamate + ATP = UDP-N-acetyl-alpha-D-muramoyl-L-alanyl-D-glutamate + ADP + phosphate + H(+)</text>
        <dbReference type="Rhea" id="RHEA:16429"/>
        <dbReference type="ChEBI" id="CHEBI:15378"/>
        <dbReference type="ChEBI" id="CHEBI:29986"/>
        <dbReference type="ChEBI" id="CHEBI:30616"/>
        <dbReference type="ChEBI" id="CHEBI:43474"/>
        <dbReference type="ChEBI" id="CHEBI:83898"/>
        <dbReference type="ChEBI" id="CHEBI:83900"/>
        <dbReference type="ChEBI" id="CHEBI:456216"/>
        <dbReference type="EC" id="6.3.2.9"/>
    </reaction>
</comment>
<keyword evidence="3 9" id="KW-0963">Cytoplasm</keyword>
<feature type="binding site" evidence="9">
    <location>
        <begin position="124"/>
        <end position="130"/>
    </location>
    <ligand>
        <name>ATP</name>
        <dbReference type="ChEBI" id="CHEBI:30616"/>
    </ligand>
</feature>
<keyword evidence="8 9" id="KW-0131">Cell cycle</keyword>
<evidence type="ECO:0000313" key="13">
    <source>
        <dbReference type="EMBL" id="GFM32917.1"/>
    </source>
</evidence>
<dbReference type="Proteomes" id="UP000503840">
    <property type="component" value="Unassembled WGS sequence"/>
</dbReference>
<dbReference type="InterPro" id="IPR018109">
    <property type="entry name" value="Folylpolyglutamate_synth_CS"/>
</dbReference>
<evidence type="ECO:0000256" key="2">
    <source>
        <dbReference type="ARBA" id="ARBA00004752"/>
    </source>
</evidence>
<comment type="caution">
    <text evidence="13">The sequence shown here is derived from an EMBL/GenBank/DDBJ whole genome shotgun (WGS) entry which is preliminary data.</text>
</comment>
<dbReference type="EC" id="6.3.2.9" evidence="9 10"/>
<keyword evidence="9 10" id="KW-0961">Cell wall biogenesis/degradation</keyword>
<dbReference type="Gene3D" id="3.40.50.720">
    <property type="entry name" value="NAD(P)-binding Rossmann-like Domain"/>
    <property type="match status" value="1"/>
</dbReference>
<dbReference type="PANTHER" id="PTHR43692">
    <property type="entry name" value="UDP-N-ACETYLMURAMOYLALANINE--D-GLUTAMATE LIGASE"/>
    <property type="match status" value="1"/>
</dbReference>
<evidence type="ECO:0000256" key="10">
    <source>
        <dbReference type="RuleBase" id="RU003664"/>
    </source>
</evidence>
<keyword evidence="9 10" id="KW-0133">Cell shape</keyword>
<evidence type="ECO:0000256" key="9">
    <source>
        <dbReference type="HAMAP-Rule" id="MF_00639"/>
    </source>
</evidence>
<sequence>MVMKISCQQSPVTTGMKAVVVGVGSTGMAAAELLHALGAQVRIVDRSADKVTPAFREVIEKLGFETAFGDHSVEQFAGASLVVPSPGVPVLKIQQYLPADALVMAETELAWHCVQHIPVLAVTGTNGKTTTVRLCAKMLEDAGKKVFLGGNIGTPLSRFVLEGGEADVLVLELSSFQLQTCSALRPKVGVLTNITVDHLDYHKDMDEYTDAKMRLFARQTVEDKAIFGPGLEDLPYRHDVKAEIWFFDDSSRFPDALLKGRHNRLNMEASFLACSVFGVTEESAAATLREFVAAEHTLETVGVARGVTFVNDTKATTVDAVRAALETFDAPILLLAGGVYKGGDLSTLAGLVRSKVKAVGLYGSSREKFEQAWAGCAPMSYDTTMEEAARRLMDKAAAGDVMLLAPATSSFDQYANYRARGEDFRRIYSLLAGE</sequence>
<dbReference type="Pfam" id="PF02875">
    <property type="entry name" value="Mur_ligase_C"/>
    <property type="match status" value="1"/>
</dbReference>
<evidence type="ECO:0000256" key="8">
    <source>
        <dbReference type="ARBA" id="ARBA00023306"/>
    </source>
</evidence>
<comment type="pathway">
    <text evidence="2 9 10">Cell wall biogenesis; peptidoglycan biosynthesis.</text>
</comment>
<protein>
    <recommendedName>
        <fullName evidence="9 10">UDP-N-acetylmuramoylalanine--D-glutamate ligase</fullName>
        <ecNumber evidence="9 10">6.3.2.9</ecNumber>
    </recommendedName>
    <alternativeName>
        <fullName evidence="9">D-glutamic acid-adding enzyme</fullName>
    </alternativeName>
    <alternativeName>
        <fullName evidence="9">UDP-N-acetylmuramoyl-L-alanyl-D-glutamate synthetase</fullName>
    </alternativeName>
</protein>
<dbReference type="SUPFAM" id="SSF53244">
    <property type="entry name" value="MurD-like peptide ligases, peptide-binding domain"/>
    <property type="match status" value="1"/>
</dbReference>
<evidence type="ECO:0000259" key="12">
    <source>
        <dbReference type="Pfam" id="PF08245"/>
    </source>
</evidence>
<organism evidence="13 14">
    <name type="scientific">Desulfovibrio subterraneus</name>
    <dbReference type="NCBI Taxonomy" id="2718620"/>
    <lineage>
        <taxon>Bacteria</taxon>
        <taxon>Pseudomonadati</taxon>
        <taxon>Thermodesulfobacteriota</taxon>
        <taxon>Desulfovibrionia</taxon>
        <taxon>Desulfovibrionales</taxon>
        <taxon>Desulfovibrionaceae</taxon>
        <taxon>Desulfovibrio</taxon>
    </lineage>
</organism>
<dbReference type="GO" id="GO:0005524">
    <property type="term" value="F:ATP binding"/>
    <property type="evidence" value="ECO:0007669"/>
    <property type="project" value="UniProtKB-UniRule"/>
</dbReference>
<name>A0A7J0BGP8_9BACT</name>
<dbReference type="SUPFAM" id="SSF51735">
    <property type="entry name" value="NAD(P)-binding Rossmann-fold domains"/>
    <property type="match status" value="1"/>
</dbReference>
<reference evidence="13 14" key="1">
    <citation type="submission" date="2020-05" db="EMBL/GenBank/DDBJ databases">
        <title>Draft genome sequence of Desulfovibrio sp. strain HN2T.</title>
        <authorList>
            <person name="Ueno A."/>
            <person name="Tamazawa S."/>
            <person name="Tamamura S."/>
            <person name="Murakami T."/>
            <person name="Kiyama T."/>
            <person name="Inomata H."/>
            <person name="Amano Y."/>
            <person name="Miyakawa K."/>
            <person name="Tamaki H."/>
            <person name="Naganuma T."/>
            <person name="Kaneko K."/>
        </authorList>
    </citation>
    <scope>NUCLEOTIDE SEQUENCE [LARGE SCALE GENOMIC DNA]</scope>
    <source>
        <strain evidence="13 14">HN2</strain>
    </source>
</reference>
<accession>A0A7J0BGP8</accession>
<dbReference type="NCBIfam" id="TIGR01087">
    <property type="entry name" value="murD"/>
    <property type="match status" value="1"/>
</dbReference>
<feature type="domain" description="Mur ligase central" evidence="12">
    <location>
        <begin position="122"/>
        <end position="227"/>
    </location>
</feature>
<comment type="function">
    <text evidence="9 10">Cell wall formation. Catalyzes the addition of glutamate to the nucleotide precursor UDP-N-acetylmuramoyl-L-alanine (UMA).</text>
</comment>
<dbReference type="InterPro" id="IPR013221">
    <property type="entry name" value="Mur_ligase_cen"/>
</dbReference>
<dbReference type="GO" id="GO:0004326">
    <property type="term" value="F:tetrahydrofolylpolyglutamate synthase activity"/>
    <property type="evidence" value="ECO:0007669"/>
    <property type="project" value="InterPro"/>
</dbReference>
<evidence type="ECO:0000256" key="4">
    <source>
        <dbReference type="ARBA" id="ARBA00022598"/>
    </source>
</evidence>
<dbReference type="InterPro" id="IPR004101">
    <property type="entry name" value="Mur_ligase_C"/>
</dbReference>
<evidence type="ECO:0000259" key="11">
    <source>
        <dbReference type="Pfam" id="PF02875"/>
    </source>
</evidence>
<evidence type="ECO:0000256" key="7">
    <source>
        <dbReference type="ARBA" id="ARBA00022840"/>
    </source>
</evidence>
<evidence type="ECO:0000256" key="5">
    <source>
        <dbReference type="ARBA" id="ARBA00022618"/>
    </source>
</evidence>
<gene>
    <name evidence="9 13" type="primary">murD</name>
    <name evidence="13" type="ORF">DSM101010T_12820</name>
</gene>
<dbReference type="GO" id="GO:0008360">
    <property type="term" value="P:regulation of cell shape"/>
    <property type="evidence" value="ECO:0007669"/>
    <property type="project" value="UniProtKB-KW"/>
</dbReference>
<feature type="domain" description="Mur ligase C-terminal" evidence="11">
    <location>
        <begin position="298"/>
        <end position="407"/>
    </location>
</feature>
<dbReference type="InterPro" id="IPR005762">
    <property type="entry name" value="MurD"/>
</dbReference>
<evidence type="ECO:0000256" key="6">
    <source>
        <dbReference type="ARBA" id="ARBA00022741"/>
    </source>
</evidence>
<dbReference type="EMBL" id="BLVO01000012">
    <property type="protein sequence ID" value="GFM32917.1"/>
    <property type="molecule type" value="Genomic_DNA"/>
</dbReference>
<keyword evidence="5 9" id="KW-0132">Cell division</keyword>
<dbReference type="GO" id="GO:0051301">
    <property type="term" value="P:cell division"/>
    <property type="evidence" value="ECO:0007669"/>
    <property type="project" value="UniProtKB-KW"/>
</dbReference>
<dbReference type="AlphaFoldDB" id="A0A7J0BGP8"/>
<comment type="subcellular location">
    <subcellularLocation>
        <location evidence="1 9 10">Cytoplasm</location>
    </subcellularLocation>
</comment>
<keyword evidence="6 9" id="KW-0547">Nucleotide-binding</keyword>
<dbReference type="GO" id="GO:0071555">
    <property type="term" value="P:cell wall organization"/>
    <property type="evidence" value="ECO:0007669"/>
    <property type="project" value="UniProtKB-KW"/>
</dbReference>
<dbReference type="Pfam" id="PF08245">
    <property type="entry name" value="Mur_ligase_M"/>
    <property type="match status" value="1"/>
</dbReference>
<dbReference type="InterPro" id="IPR036565">
    <property type="entry name" value="Mur-like_cat_sf"/>
</dbReference>
<dbReference type="PANTHER" id="PTHR43692:SF1">
    <property type="entry name" value="UDP-N-ACETYLMURAMOYLALANINE--D-GLUTAMATE LIGASE"/>
    <property type="match status" value="1"/>
</dbReference>
<dbReference type="GO" id="GO:0009252">
    <property type="term" value="P:peptidoglycan biosynthetic process"/>
    <property type="evidence" value="ECO:0007669"/>
    <property type="project" value="UniProtKB-UniRule"/>
</dbReference>
<dbReference type="Pfam" id="PF21799">
    <property type="entry name" value="MurD-like_N"/>
    <property type="match status" value="1"/>
</dbReference>
<comment type="similarity">
    <text evidence="9">Belongs to the MurCDEF family.</text>
</comment>